<dbReference type="Pfam" id="PF13803">
    <property type="entry name" value="DUF4184"/>
    <property type="match status" value="1"/>
</dbReference>
<comment type="caution">
    <text evidence="2">The sequence shown here is derived from an EMBL/GenBank/DDBJ whole genome shotgun (WGS) entry which is preliminary data.</text>
</comment>
<feature type="transmembrane region" description="Helical" evidence="1">
    <location>
        <begin position="49"/>
        <end position="67"/>
    </location>
</feature>
<dbReference type="RefSeq" id="WP_380127371.1">
    <property type="nucleotide sequence ID" value="NZ_JBHSIU010000105.1"/>
</dbReference>
<feature type="transmembrane region" description="Helical" evidence="1">
    <location>
        <begin position="186"/>
        <end position="208"/>
    </location>
</feature>
<accession>A0ABV9WG39</accession>
<dbReference type="Proteomes" id="UP001595912">
    <property type="component" value="Unassembled WGS sequence"/>
</dbReference>
<feature type="transmembrane region" description="Helical" evidence="1">
    <location>
        <begin position="214"/>
        <end position="233"/>
    </location>
</feature>
<proteinExistence type="predicted"/>
<keyword evidence="3" id="KW-1185">Reference proteome</keyword>
<organism evidence="2 3">
    <name type="scientific">Dactylosporangium cerinum</name>
    <dbReference type="NCBI Taxonomy" id="1434730"/>
    <lineage>
        <taxon>Bacteria</taxon>
        <taxon>Bacillati</taxon>
        <taxon>Actinomycetota</taxon>
        <taxon>Actinomycetes</taxon>
        <taxon>Micromonosporales</taxon>
        <taxon>Micromonosporaceae</taxon>
        <taxon>Dactylosporangium</taxon>
    </lineage>
</organism>
<name>A0ABV9WG39_9ACTN</name>
<reference evidence="3" key="1">
    <citation type="journal article" date="2019" name="Int. J. Syst. Evol. Microbiol.">
        <title>The Global Catalogue of Microorganisms (GCM) 10K type strain sequencing project: providing services to taxonomists for standard genome sequencing and annotation.</title>
        <authorList>
            <consortium name="The Broad Institute Genomics Platform"/>
            <consortium name="The Broad Institute Genome Sequencing Center for Infectious Disease"/>
            <person name="Wu L."/>
            <person name="Ma J."/>
        </authorList>
    </citation>
    <scope>NUCLEOTIDE SEQUENCE [LARGE SCALE GENOMIC DNA]</scope>
    <source>
        <strain evidence="3">CGMCC 4.7152</strain>
    </source>
</reference>
<dbReference type="EMBL" id="JBHSIU010000105">
    <property type="protein sequence ID" value="MFC5006452.1"/>
    <property type="molecule type" value="Genomic_DNA"/>
</dbReference>
<sequence>MTFPSHAAAVLPFKFARRRWFDGVALVIGSAAPDFPYSIAPYVQYNAHTWLGLLVFCVPVTVLLTWLTRRAAPAVVAHLPAWTGDYAALRQHRFPVYVTCLSAWIGAWSHRMWDLVSHAGVPARGTQDWTFLNAEAFAGQPWWRVLHYGSTVAGALLVLAAARHMHRTRWLLTDGPAVPGPANPRLFWTVAAVVWVPGAAVQPFLAWFTEPQAIIVRLLEVGCLGLLAAAAAVSARGARRSRHADEHYSR</sequence>
<dbReference type="InterPro" id="IPR025238">
    <property type="entry name" value="DUF4184"/>
</dbReference>
<evidence type="ECO:0000256" key="1">
    <source>
        <dbReference type="SAM" id="Phobius"/>
    </source>
</evidence>
<keyword evidence="1" id="KW-1133">Transmembrane helix</keyword>
<evidence type="ECO:0000313" key="3">
    <source>
        <dbReference type="Proteomes" id="UP001595912"/>
    </source>
</evidence>
<gene>
    <name evidence="2" type="ORF">ACFPIJ_52615</name>
</gene>
<keyword evidence="1" id="KW-0472">Membrane</keyword>
<protein>
    <submittedName>
        <fullName evidence="2">DUF4184 family protein</fullName>
    </submittedName>
</protein>
<evidence type="ECO:0000313" key="2">
    <source>
        <dbReference type="EMBL" id="MFC5006452.1"/>
    </source>
</evidence>
<keyword evidence="1" id="KW-0812">Transmembrane</keyword>